<evidence type="ECO:0000256" key="8">
    <source>
        <dbReference type="ARBA" id="ARBA00022842"/>
    </source>
</evidence>
<dbReference type="GO" id="GO:0046872">
    <property type="term" value="F:metal ion binding"/>
    <property type="evidence" value="ECO:0007669"/>
    <property type="project" value="UniProtKB-KW"/>
</dbReference>
<evidence type="ECO:0000313" key="11">
    <source>
        <dbReference type="EMBL" id="GAH53878.1"/>
    </source>
</evidence>
<organism evidence="11">
    <name type="scientific">marine sediment metagenome</name>
    <dbReference type="NCBI Taxonomy" id="412755"/>
    <lineage>
        <taxon>unclassified sequences</taxon>
        <taxon>metagenomes</taxon>
        <taxon>ecological metagenomes</taxon>
    </lineage>
</organism>
<comment type="caution">
    <text evidence="11">The sequence shown here is derived from an EMBL/GenBank/DDBJ whole genome shotgun (WGS) entry which is preliminary data.</text>
</comment>
<dbReference type="GO" id="GO:0005524">
    <property type="term" value="F:ATP binding"/>
    <property type="evidence" value="ECO:0007669"/>
    <property type="project" value="UniProtKB-KW"/>
</dbReference>
<evidence type="ECO:0000256" key="5">
    <source>
        <dbReference type="ARBA" id="ARBA00022723"/>
    </source>
</evidence>
<evidence type="ECO:0000256" key="2">
    <source>
        <dbReference type="ARBA" id="ARBA00022649"/>
    </source>
</evidence>
<evidence type="ECO:0000259" key="10">
    <source>
        <dbReference type="Pfam" id="PF01909"/>
    </source>
</evidence>
<gene>
    <name evidence="11" type="ORF">S03H2_34203</name>
</gene>
<evidence type="ECO:0000256" key="1">
    <source>
        <dbReference type="ARBA" id="ARBA00001946"/>
    </source>
</evidence>
<dbReference type="SUPFAM" id="SSF81301">
    <property type="entry name" value="Nucleotidyltransferase"/>
    <property type="match status" value="1"/>
</dbReference>
<dbReference type="PANTHER" id="PTHR33571">
    <property type="entry name" value="SSL8005 PROTEIN"/>
    <property type="match status" value="1"/>
</dbReference>
<evidence type="ECO:0000256" key="7">
    <source>
        <dbReference type="ARBA" id="ARBA00022840"/>
    </source>
</evidence>
<evidence type="ECO:0000256" key="4">
    <source>
        <dbReference type="ARBA" id="ARBA00022695"/>
    </source>
</evidence>
<dbReference type="InterPro" id="IPR002934">
    <property type="entry name" value="Polymerase_NTP_transf_dom"/>
</dbReference>
<feature type="non-terminal residue" evidence="11">
    <location>
        <position position="1"/>
    </location>
</feature>
<keyword evidence="2" id="KW-1277">Toxin-antitoxin system</keyword>
<dbReference type="CDD" id="cd05403">
    <property type="entry name" value="NT_KNTase_like"/>
    <property type="match status" value="1"/>
</dbReference>
<name>X1I8G3_9ZZZZ</name>
<evidence type="ECO:0000256" key="9">
    <source>
        <dbReference type="ARBA" id="ARBA00038276"/>
    </source>
</evidence>
<keyword evidence="6" id="KW-0547">Nucleotide-binding</keyword>
<dbReference type="EMBL" id="BARU01020854">
    <property type="protein sequence ID" value="GAH53878.1"/>
    <property type="molecule type" value="Genomic_DNA"/>
</dbReference>
<comment type="similarity">
    <text evidence="9">Belongs to the MntA antitoxin family.</text>
</comment>
<keyword evidence="5" id="KW-0479">Metal-binding</keyword>
<dbReference type="InterPro" id="IPR052038">
    <property type="entry name" value="Type-VII_TA_antitoxin"/>
</dbReference>
<accession>X1I8G3</accession>
<keyword evidence="7" id="KW-0067">ATP-binding</keyword>
<comment type="cofactor">
    <cofactor evidence="1">
        <name>Mg(2+)</name>
        <dbReference type="ChEBI" id="CHEBI:18420"/>
    </cofactor>
</comment>
<dbReference type="Gene3D" id="3.30.460.10">
    <property type="entry name" value="Beta Polymerase, domain 2"/>
    <property type="match status" value="1"/>
</dbReference>
<feature type="domain" description="Polymerase nucleotidyl transferase" evidence="10">
    <location>
        <begin position="4"/>
        <end position="86"/>
    </location>
</feature>
<reference evidence="11" key="1">
    <citation type="journal article" date="2014" name="Front. Microbiol.">
        <title>High frequency of phylogenetically diverse reductive dehalogenase-homologous genes in deep subseafloor sedimentary metagenomes.</title>
        <authorList>
            <person name="Kawai M."/>
            <person name="Futagami T."/>
            <person name="Toyoda A."/>
            <person name="Takaki Y."/>
            <person name="Nishi S."/>
            <person name="Hori S."/>
            <person name="Arai W."/>
            <person name="Tsubouchi T."/>
            <person name="Morono Y."/>
            <person name="Uchiyama I."/>
            <person name="Ito T."/>
            <person name="Fujiyama A."/>
            <person name="Inagaki F."/>
            <person name="Takami H."/>
        </authorList>
    </citation>
    <scope>NUCLEOTIDE SEQUENCE</scope>
    <source>
        <strain evidence="11">Expedition CK06-06</strain>
    </source>
</reference>
<dbReference type="InterPro" id="IPR043519">
    <property type="entry name" value="NT_sf"/>
</dbReference>
<protein>
    <recommendedName>
        <fullName evidence="10">Polymerase nucleotidyl transferase domain-containing protein</fullName>
    </recommendedName>
</protein>
<dbReference type="PANTHER" id="PTHR33571:SF14">
    <property type="entry name" value="PROTEIN ADENYLYLTRANSFERASE MJ0435-RELATED"/>
    <property type="match status" value="1"/>
</dbReference>
<proteinExistence type="inferred from homology"/>
<dbReference type="GO" id="GO:0016779">
    <property type="term" value="F:nucleotidyltransferase activity"/>
    <property type="evidence" value="ECO:0007669"/>
    <property type="project" value="UniProtKB-KW"/>
</dbReference>
<evidence type="ECO:0000256" key="3">
    <source>
        <dbReference type="ARBA" id="ARBA00022679"/>
    </source>
</evidence>
<dbReference type="AlphaFoldDB" id="X1I8G3"/>
<dbReference type="Pfam" id="PF01909">
    <property type="entry name" value="NTP_transf_2"/>
    <property type="match status" value="1"/>
</dbReference>
<keyword evidence="8" id="KW-0460">Magnesium</keyword>
<keyword evidence="4" id="KW-0548">Nucleotidyltransferase</keyword>
<keyword evidence="3" id="KW-0808">Transferase</keyword>
<sequence>YNNYLKKTFHVNEIGIFGSFVKGQEKADNSSDIDILINFKKGHKDFFNYMRLKYYLENLLGREVDLVIKEAVKPRLKERIFSEVEYV</sequence>
<evidence type="ECO:0000256" key="6">
    <source>
        <dbReference type="ARBA" id="ARBA00022741"/>
    </source>
</evidence>